<feature type="region of interest" description="Disordered" evidence="2">
    <location>
        <begin position="527"/>
        <end position="552"/>
    </location>
</feature>
<dbReference type="EMBL" id="GG704912">
    <property type="protein sequence ID" value="KJF60576.1"/>
    <property type="molecule type" value="Genomic_DNA"/>
</dbReference>
<dbReference type="Proteomes" id="UP000001261">
    <property type="component" value="Unassembled WGS sequence"/>
</dbReference>
<evidence type="ECO:0000313" key="4">
    <source>
        <dbReference type="EMBL" id="KJF60576.1"/>
    </source>
</evidence>
<dbReference type="InterPro" id="IPR025122">
    <property type="entry name" value="DUF4048"/>
</dbReference>
<dbReference type="KEGG" id="cim:CIMG_11748"/>
<proteinExistence type="predicted"/>
<dbReference type="GeneID" id="24163859"/>
<keyword evidence="1" id="KW-0175">Coiled coil</keyword>
<dbReference type="InParanoid" id="A0A0D8JUE2"/>
<dbReference type="OrthoDB" id="4097086at2759"/>
<evidence type="ECO:0000313" key="5">
    <source>
        <dbReference type="Proteomes" id="UP000001261"/>
    </source>
</evidence>
<feature type="region of interest" description="Disordered" evidence="2">
    <location>
        <begin position="1"/>
        <end position="65"/>
    </location>
</feature>
<feature type="region of interest" description="Disordered" evidence="2">
    <location>
        <begin position="186"/>
        <end position="274"/>
    </location>
</feature>
<feature type="compositionally biased region" description="Polar residues" evidence="2">
    <location>
        <begin position="48"/>
        <end position="65"/>
    </location>
</feature>
<reference evidence="5" key="2">
    <citation type="journal article" date="2010" name="Genome Res.">
        <title>Population genomic sequencing of Coccidioides fungi reveals recent hybridization and transposon control.</title>
        <authorList>
            <person name="Neafsey D.E."/>
            <person name="Barker B.M."/>
            <person name="Sharpton T.J."/>
            <person name="Stajich J.E."/>
            <person name="Park D.J."/>
            <person name="Whiston E."/>
            <person name="Hung C.-Y."/>
            <person name="McMahan C."/>
            <person name="White J."/>
            <person name="Sykes S."/>
            <person name="Heiman D."/>
            <person name="Young S."/>
            <person name="Zeng Q."/>
            <person name="Abouelleil A."/>
            <person name="Aftuck L."/>
            <person name="Bessette D."/>
            <person name="Brown A."/>
            <person name="FitzGerald M."/>
            <person name="Lui A."/>
            <person name="Macdonald J.P."/>
            <person name="Priest M."/>
            <person name="Orbach M.J."/>
            <person name="Galgiani J.N."/>
            <person name="Kirkland T.N."/>
            <person name="Cole G.T."/>
            <person name="Birren B.W."/>
            <person name="Henn M.R."/>
            <person name="Taylor J.W."/>
            <person name="Rounsley S.D."/>
        </authorList>
    </citation>
    <scope>GENOME REANNOTATION</scope>
    <source>
        <strain evidence="5">RS</strain>
    </source>
</reference>
<reference evidence="5" key="1">
    <citation type="journal article" date="2009" name="Genome Res.">
        <title>Comparative genomic analyses of the human fungal pathogens Coccidioides and their relatives.</title>
        <authorList>
            <person name="Sharpton T.J."/>
            <person name="Stajich J.E."/>
            <person name="Rounsley S.D."/>
            <person name="Gardner M.J."/>
            <person name="Wortman J.R."/>
            <person name="Jordar V.S."/>
            <person name="Maiti R."/>
            <person name="Kodira C.D."/>
            <person name="Neafsey D.E."/>
            <person name="Zeng Q."/>
            <person name="Hung C.-Y."/>
            <person name="McMahan C."/>
            <person name="Muszewska A."/>
            <person name="Grynberg M."/>
            <person name="Mandel M.A."/>
            <person name="Kellner E.M."/>
            <person name="Barker B.M."/>
            <person name="Galgiani J.N."/>
            <person name="Orbach M.J."/>
            <person name="Kirkland T.N."/>
            <person name="Cole G.T."/>
            <person name="Henn M.R."/>
            <person name="Birren B.W."/>
            <person name="Taylor J.W."/>
        </authorList>
    </citation>
    <scope>NUCLEOTIDE SEQUENCE [LARGE SCALE GENOMIC DNA]</scope>
    <source>
        <strain evidence="5">RS</strain>
    </source>
</reference>
<feature type="domain" description="DUF4048" evidence="3">
    <location>
        <begin position="222"/>
        <end position="460"/>
    </location>
</feature>
<feature type="region of interest" description="Disordered" evidence="2">
    <location>
        <begin position="337"/>
        <end position="509"/>
    </location>
</feature>
<feature type="compositionally biased region" description="Polar residues" evidence="2">
    <location>
        <begin position="368"/>
        <end position="378"/>
    </location>
</feature>
<organism evidence="4 5">
    <name type="scientific">Coccidioides immitis (strain RS)</name>
    <name type="common">Valley fever fungus</name>
    <dbReference type="NCBI Taxonomy" id="246410"/>
    <lineage>
        <taxon>Eukaryota</taxon>
        <taxon>Fungi</taxon>
        <taxon>Dikarya</taxon>
        <taxon>Ascomycota</taxon>
        <taxon>Pezizomycotina</taxon>
        <taxon>Eurotiomycetes</taxon>
        <taxon>Eurotiomycetidae</taxon>
        <taxon>Onygenales</taxon>
        <taxon>Onygenaceae</taxon>
        <taxon>Coccidioides</taxon>
    </lineage>
</organism>
<gene>
    <name evidence="4" type="ORF">CIMG_11748</name>
</gene>
<dbReference type="RefSeq" id="XP_004445372.1">
    <property type="nucleotide sequence ID" value="XM_004445315.1"/>
</dbReference>
<dbReference type="Pfam" id="PF13257">
    <property type="entry name" value="DUF4048"/>
    <property type="match status" value="1"/>
</dbReference>
<feature type="compositionally biased region" description="Polar residues" evidence="2">
    <location>
        <begin position="474"/>
        <end position="483"/>
    </location>
</feature>
<feature type="compositionally biased region" description="Polar residues" evidence="2">
    <location>
        <begin position="239"/>
        <end position="249"/>
    </location>
</feature>
<feature type="coiled-coil region" evidence="1">
    <location>
        <begin position="103"/>
        <end position="130"/>
    </location>
</feature>
<accession>A0A0D8JUE2</accession>
<feature type="compositionally biased region" description="Low complexity" evidence="2">
    <location>
        <begin position="444"/>
        <end position="464"/>
    </location>
</feature>
<evidence type="ECO:0000256" key="1">
    <source>
        <dbReference type="SAM" id="Coils"/>
    </source>
</evidence>
<dbReference type="AlphaFoldDB" id="A0A0D8JUE2"/>
<dbReference type="OMA" id="PWPAITK"/>
<protein>
    <recommendedName>
        <fullName evidence="3">DUF4048 domain-containing protein</fullName>
    </recommendedName>
</protein>
<name>A0A0D8JUE2_COCIM</name>
<sequence>MDDLWSPEPSRGKPPLLDPELENEGQQRQRVSRPNAAARHSKRLTLNFPITTPPVSSDPASPSTHIMSPLASSSTFPSPGRSLTATPALNEPVDEGYMFLTALAAQERKVLELREELQKAEAELVSLKKQWAMGEKGRRRTEIVHHAEVMKPLKTPADEPTANGIDPERAAPSDLTKVALQTRMSRELDRRNTLRQLTQQYPTGNGSISSGRPRTVFQSSRHVRTLSLLSPNGLEPLSLGTTTSSSRNPQLVRGSSHPRSATLPSLDRDDPKNAEGAISTARIKMQDERNLWRRSLPMTQDGTAETLMRTGKQMASDFKDGLWTFLEDIRQATVGEEGINATESRSMYAAHRSSSRPSRRTGMDATASREQSVGSSTAARPATSKKIPEARASISKQEDVSFWSEFGIDPPEKPKASYSSSKNKGGKQNAKESNLLDVDDNWDVWDTPQPKTHTPSSSSSTFPSSRRDPSPSTGASSPRTSASFADLKTIEIENGTDSAPSDSIPWPALTKLRPSNLTRTASSLMAEWERSLSPSPCPSPSNEAEYKDLKND</sequence>
<dbReference type="VEuPathDB" id="FungiDB:CIMG_11748"/>
<evidence type="ECO:0000256" key="2">
    <source>
        <dbReference type="SAM" id="MobiDB-lite"/>
    </source>
</evidence>
<evidence type="ECO:0000259" key="3">
    <source>
        <dbReference type="Pfam" id="PF13257"/>
    </source>
</evidence>
<keyword evidence="5" id="KW-1185">Reference proteome</keyword>
<feature type="compositionally biased region" description="Polar residues" evidence="2">
    <location>
        <begin position="194"/>
        <end position="220"/>
    </location>
</feature>